<evidence type="ECO:0000313" key="1">
    <source>
        <dbReference type="EMBL" id="SDE54835.1"/>
    </source>
</evidence>
<reference evidence="1 2" key="1">
    <citation type="submission" date="2016-10" db="EMBL/GenBank/DDBJ databases">
        <authorList>
            <person name="Varghese N."/>
            <person name="Submissions S."/>
        </authorList>
    </citation>
    <scope>NUCLEOTIDE SEQUENCE [LARGE SCALE GENOMIC DNA]</scope>
    <source>
        <strain evidence="1 2">DSM 2260</strain>
    </source>
</reference>
<gene>
    <name evidence="1" type="ORF">SAMN04488504_108167</name>
</gene>
<proteinExistence type="predicted"/>
<name>A0ABY0MUK7_9BACT</name>
<dbReference type="Gene3D" id="1.10.3420.10">
    <property type="entry name" value="putative ntp pyrophosphohydrolase like domain"/>
    <property type="match status" value="1"/>
</dbReference>
<dbReference type="Pfam" id="PF01503">
    <property type="entry name" value="PRA-PH"/>
    <property type="match status" value="1"/>
</dbReference>
<dbReference type="Proteomes" id="UP000198717">
    <property type="component" value="Unassembled WGS sequence"/>
</dbReference>
<evidence type="ECO:0000313" key="2">
    <source>
        <dbReference type="Proteomes" id="UP000198717"/>
    </source>
</evidence>
<accession>A0ABY0MUK7</accession>
<dbReference type="EMBL" id="FNAJ01000008">
    <property type="protein sequence ID" value="SDE54835.1"/>
    <property type="molecule type" value="Genomic_DNA"/>
</dbReference>
<dbReference type="InterPro" id="IPR021130">
    <property type="entry name" value="PRib-ATP_PPHydrolase-like"/>
</dbReference>
<keyword evidence="2" id="KW-1185">Reference proteome</keyword>
<organism evidence="1 2">
    <name type="scientific">Myxococcus virescens</name>
    <dbReference type="NCBI Taxonomy" id="83456"/>
    <lineage>
        <taxon>Bacteria</taxon>
        <taxon>Pseudomonadati</taxon>
        <taxon>Myxococcota</taxon>
        <taxon>Myxococcia</taxon>
        <taxon>Myxococcales</taxon>
        <taxon>Cystobacterineae</taxon>
        <taxon>Myxococcaceae</taxon>
        <taxon>Myxococcus</taxon>
    </lineage>
</organism>
<dbReference type="InterPro" id="IPR023292">
    <property type="entry name" value="NTP_PyroPHydrolase-like_dom_sf"/>
</dbReference>
<comment type="caution">
    <text evidence="1">The sequence shown here is derived from an EMBL/GenBank/DDBJ whole genome shotgun (WGS) entry which is preliminary data.</text>
</comment>
<sequence length="177" mass="19060">MGNIEAQAEGGSPVKDTYQEQVREFHRVTGQPCPDRPTMPDAVTRVLRVRLMLEEVLEYAAASGVEVSAMGCDIADVSDLDVRAVPWMEPDLTRMAHEATDALYLTLGTLVTMGAPARECFDEVAQANLRKAPGGKAEIRDDGKVMKPAGWVPPNVGRVLETLPRDATPGGREGDGS</sequence>
<protein>
    <submittedName>
        <fullName evidence="1">Predicted phosphohydrolase, Cof family, HAD superfamily</fullName>
    </submittedName>
</protein>